<evidence type="ECO:0000313" key="4">
    <source>
        <dbReference type="Proteomes" id="UP000036987"/>
    </source>
</evidence>
<dbReference type="STRING" id="29655.A0A0K9PJP4"/>
<keyword evidence="4" id="KW-1185">Reference proteome</keyword>
<feature type="chain" id="PRO_5005527973" evidence="1">
    <location>
        <begin position="23"/>
        <end position="349"/>
    </location>
</feature>
<dbReference type="InterPro" id="IPR002921">
    <property type="entry name" value="Fungal_lipase-type"/>
</dbReference>
<comment type="caution">
    <text evidence="3">The sequence shown here is derived from an EMBL/GenBank/DDBJ whole genome shotgun (WGS) entry which is preliminary data.</text>
</comment>
<sequence length="349" mass="38662">MELLRFLPISVVIFICLTIVSSESIEIKLGQKDNAQNYNHEFATTVVEYASAVYENDPDKLLKWNCIRCGNDKIKNFKIIQLVVDVQNCLQAFIGFADDLNSIVIAFRGTRETSIRNWVENLSWKQLDLNYPDMPDAMVHHGFYSAYHETTLRPGILDGIQKAKTSMGSNTGIIVTGHSMGGAMATFCALDLTINNGMDDVQLMTFGQPRVGNAAFASHFSQHVPNTFRVTNNNDMVPHLPPYVSELPQKTYHHVPTEVWLYKSGGSGNAIEKICDGSGEDPNCSRSVPGNSISDHLEYFGVELRADKSETSKIVANKSLGNIKIDDYGNLVLSKDLSNPPLPDTISQI</sequence>
<gene>
    <name evidence="3" type="ORF">ZOSMA_219G00070</name>
</gene>
<organism evidence="3 4">
    <name type="scientific">Zostera marina</name>
    <name type="common">Eelgrass</name>
    <dbReference type="NCBI Taxonomy" id="29655"/>
    <lineage>
        <taxon>Eukaryota</taxon>
        <taxon>Viridiplantae</taxon>
        <taxon>Streptophyta</taxon>
        <taxon>Embryophyta</taxon>
        <taxon>Tracheophyta</taxon>
        <taxon>Spermatophyta</taxon>
        <taxon>Magnoliopsida</taxon>
        <taxon>Liliopsida</taxon>
        <taxon>Zosteraceae</taxon>
        <taxon>Zostera</taxon>
    </lineage>
</organism>
<dbReference type="InterPro" id="IPR051218">
    <property type="entry name" value="Sec_MonoDiacylglyc_Lipase"/>
</dbReference>
<dbReference type="InterPro" id="IPR029058">
    <property type="entry name" value="AB_hydrolase_fold"/>
</dbReference>
<dbReference type="OMA" id="GEYRMKY"/>
<accession>A0A0K9PJP4</accession>
<name>A0A0K9PJP4_ZOSMR</name>
<keyword evidence="1" id="KW-0732">Signal</keyword>
<dbReference type="AlphaFoldDB" id="A0A0K9PJP4"/>
<feature type="domain" description="Fungal lipase-type" evidence="2">
    <location>
        <begin position="104"/>
        <end position="243"/>
    </location>
</feature>
<dbReference type="SUPFAM" id="SSF53474">
    <property type="entry name" value="alpha/beta-Hydrolases"/>
    <property type="match status" value="1"/>
</dbReference>
<dbReference type="CDD" id="cd00519">
    <property type="entry name" value="Lipase_3"/>
    <property type="match status" value="1"/>
</dbReference>
<dbReference type="EMBL" id="LFYR01000784">
    <property type="protein sequence ID" value="KMZ69273.1"/>
    <property type="molecule type" value="Genomic_DNA"/>
</dbReference>
<evidence type="ECO:0000313" key="3">
    <source>
        <dbReference type="EMBL" id="KMZ69273.1"/>
    </source>
</evidence>
<dbReference type="Pfam" id="PF01764">
    <property type="entry name" value="Lipase_3"/>
    <property type="match status" value="1"/>
</dbReference>
<dbReference type="GO" id="GO:0006629">
    <property type="term" value="P:lipid metabolic process"/>
    <property type="evidence" value="ECO:0007669"/>
    <property type="project" value="InterPro"/>
</dbReference>
<dbReference type="Gene3D" id="3.40.50.1820">
    <property type="entry name" value="alpha/beta hydrolase"/>
    <property type="match status" value="1"/>
</dbReference>
<protein>
    <submittedName>
        <fullName evidence="3">Lipase</fullName>
    </submittedName>
</protein>
<evidence type="ECO:0000256" key="1">
    <source>
        <dbReference type="SAM" id="SignalP"/>
    </source>
</evidence>
<dbReference type="OrthoDB" id="426718at2759"/>
<reference evidence="4" key="1">
    <citation type="journal article" date="2016" name="Nature">
        <title>The genome of the seagrass Zostera marina reveals angiosperm adaptation to the sea.</title>
        <authorList>
            <person name="Olsen J.L."/>
            <person name="Rouze P."/>
            <person name="Verhelst B."/>
            <person name="Lin Y.-C."/>
            <person name="Bayer T."/>
            <person name="Collen J."/>
            <person name="Dattolo E."/>
            <person name="De Paoli E."/>
            <person name="Dittami S."/>
            <person name="Maumus F."/>
            <person name="Michel G."/>
            <person name="Kersting A."/>
            <person name="Lauritano C."/>
            <person name="Lohaus R."/>
            <person name="Toepel M."/>
            <person name="Tonon T."/>
            <person name="Vanneste K."/>
            <person name="Amirebrahimi M."/>
            <person name="Brakel J."/>
            <person name="Bostroem C."/>
            <person name="Chovatia M."/>
            <person name="Grimwood J."/>
            <person name="Jenkins J.W."/>
            <person name="Jueterbock A."/>
            <person name="Mraz A."/>
            <person name="Stam W.T."/>
            <person name="Tice H."/>
            <person name="Bornberg-Bauer E."/>
            <person name="Green P.J."/>
            <person name="Pearson G.A."/>
            <person name="Procaccini G."/>
            <person name="Duarte C.M."/>
            <person name="Schmutz J."/>
            <person name="Reusch T.B.H."/>
            <person name="Van de Peer Y."/>
        </authorList>
    </citation>
    <scope>NUCLEOTIDE SEQUENCE [LARGE SCALE GENOMIC DNA]</scope>
    <source>
        <strain evidence="4">cv. Finnish</strain>
    </source>
</reference>
<dbReference type="PANTHER" id="PTHR45856:SF11">
    <property type="entry name" value="FUNGAL LIPASE-LIKE DOMAIN-CONTAINING PROTEIN"/>
    <property type="match status" value="1"/>
</dbReference>
<dbReference type="Proteomes" id="UP000036987">
    <property type="component" value="Unassembled WGS sequence"/>
</dbReference>
<proteinExistence type="predicted"/>
<feature type="signal peptide" evidence="1">
    <location>
        <begin position="1"/>
        <end position="22"/>
    </location>
</feature>
<dbReference type="PANTHER" id="PTHR45856">
    <property type="entry name" value="ALPHA/BETA-HYDROLASES SUPERFAMILY PROTEIN"/>
    <property type="match status" value="1"/>
</dbReference>
<evidence type="ECO:0000259" key="2">
    <source>
        <dbReference type="Pfam" id="PF01764"/>
    </source>
</evidence>